<protein>
    <submittedName>
        <fullName evidence="2">Uncharacterized protein</fullName>
    </submittedName>
</protein>
<dbReference type="Proteomes" id="UP001497482">
    <property type="component" value="Chromosome 23"/>
</dbReference>
<reference evidence="2 3" key="1">
    <citation type="submission" date="2024-04" db="EMBL/GenBank/DDBJ databases">
        <authorList>
            <person name="Waldvogel A.-M."/>
            <person name="Schoenle A."/>
        </authorList>
    </citation>
    <scope>NUCLEOTIDE SEQUENCE [LARGE SCALE GENOMIC DNA]</scope>
</reference>
<keyword evidence="3" id="KW-1185">Reference proteome</keyword>
<dbReference type="AlphaFoldDB" id="A0AAV2LE19"/>
<proteinExistence type="predicted"/>
<evidence type="ECO:0000256" key="1">
    <source>
        <dbReference type="SAM" id="MobiDB-lite"/>
    </source>
</evidence>
<evidence type="ECO:0000313" key="2">
    <source>
        <dbReference type="EMBL" id="CAL1600269.1"/>
    </source>
</evidence>
<feature type="region of interest" description="Disordered" evidence="1">
    <location>
        <begin position="77"/>
        <end position="154"/>
    </location>
</feature>
<sequence>MHLVQTQARLRPESDRSGSFQLRIGRSLKLTRPKTRVCESRPCQVTGPCRRGNGREAIYSIGQSATALGALWSGGDGPATLKEDKPGRLNQVDKPGGQTRRTNQVDKPGGQTRWTKPGGQTRWTNQVDKPGGQTRRTNQVDKPGGQTRWTNQVD</sequence>
<evidence type="ECO:0000313" key="3">
    <source>
        <dbReference type="Proteomes" id="UP001497482"/>
    </source>
</evidence>
<gene>
    <name evidence="2" type="ORF">KC01_LOCUS28373</name>
</gene>
<dbReference type="EMBL" id="OZ035845">
    <property type="protein sequence ID" value="CAL1600269.1"/>
    <property type="molecule type" value="Genomic_DNA"/>
</dbReference>
<accession>A0AAV2LE19</accession>
<organism evidence="2 3">
    <name type="scientific">Knipowitschia caucasica</name>
    <name type="common">Caucasian dwarf goby</name>
    <name type="synonym">Pomatoschistus caucasicus</name>
    <dbReference type="NCBI Taxonomy" id="637954"/>
    <lineage>
        <taxon>Eukaryota</taxon>
        <taxon>Metazoa</taxon>
        <taxon>Chordata</taxon>
        <taxon>Craniata</taxon>
        <taxon>Vertebrata</taxon>
        <taxon>Euteleostomi</taxon>
        <taxon>Actinopterygii</taxon>
        <taxon>Neopterygii</taxon>
        <taxon>Teleostei</taxon>
        <taxon>Neoteleostei</taxon>
        <taxon>Acanthomorphata</taxon>
        <taxon>Gobiaria</taxon>
        <taxon>Gobiiformes</taxon>
        <taxon>Gobioidei</taxon>
        <taxon>Gobiidae</taxon>
        <taxon>Gobiinae</taxon>
        <taxon>Knipowitschia</taxon>
    </lineage>
</organism>
<name>A0AAV2LE19_KNICA</name>